<dbReference type="InterPro" id="IPR058365">
    <property type="entry name" value="DUF8052"/>
</dbReference>
<dbReference type="Proteomes" id="UP000031366">
    <property type="component" value="Unassembled WGS sequence"/>
</dbReference>
<gene>
    <name evidence="2" type="ORF">U732_4056</name>
</gene>
<organism evidence="2 3">
    <name type="scientific">Clostridium argentinense CDC 2741</name>
    <dbReference type="NCBI Taxonomy" id="1418104"/>
    <lineage>
        <taxon>Bacteria</taxon>
        <taxon>Bacillati</taxon>
        <taxon>Bacillota</taxon>
        <taxon>Clostridia</taxon>
        <taxon>Eubacteriales</taxon>
        <taxon>Clostridiaceae</taxon>
        <taxon>Clostridium</taxon>
    </lineage>
</organism>
<sequence length="169" mass="20141">MDLQLYLDNLSEIFRKNFELHKDIVIFDKKLNLYGKYKDIGGRTFLTKNDVIDKFEVYEHCLIQSYDDLKYQDLVEFSHYLKDMTIKLVNPNGEHKSSIITGIIVSKTNISKDIWDYTKKFKYNKYYKFTLHGWSTVKLVVIDLFNSKIITNKAAREDYKVYLHTLSNK</sequence>
<name>A0A0C1R3S2_9CLOT</name>
<feature type="domain" description="DUF8052" evidence="1">
    <location>
        <begin position="4"/>
        <end position="162"/>
    </location>
</feature>
<dbReference type="OrthoDB" id="2836917at2"/>
<dbReference type="Pfam" id="PF26226">
    <property type="entry name" value="DUF8052"/>
    <property type="match status" value="1"/>
</dbReference>
<protein>
    <recommendedName>
        <fullName evidence="1">DUF8052 domain-containing protein</fullName>
    </recommendedName>
</protein>
<evidence type="ECO:0000259" key="1">
    <source>
        <dbReference type="Pfam" id="PF26226"/>
    </source>
</evidence>
<evidence type="ECO:0000313" key="3">
    <source>
        <dbReference type="Proteomes" id="UP000031366"/>
    </source>
</evidence>
<reference evidence="2 3" key="1">
    <citation type="journal article" date="2015" name="Infect. Genet. Evol.">
        <title>Genomic sequences of six botulinum neurotoxin-producing strains representing three clostridial species illustrate the mobility and diversity of botulinum neurotoxin genes.</title>
        <authorList>
            <person name="Smith T.J."/>
            <person name="Hill K.K."/>
            <person name="Xie G."/>
            <person name="Foley B.T."/>
            <person name="Williamson C.H."/>
            <person name="Foster J.T."/>
            <person name="Johnson S.L."/>
            <person name="Chertkov O."/>
            <person name="Teshima H."/>
            <person name="Gibbons H.S."/>
            <person name="Johnsky L.A."/>
            <person name="Karavis M.A."/>
            <person name="Smith L.A."/>
        </authorList>
    </citation>
    <scope>NUCLEOTIDE SEQUENCE [LARGE SCALE GENOMIC DNA]</scope>
    <source>
        <strain evidence="2 3">CDC 2741</strain>
    </source>
</reference>
<keyword evidence="3" id="KW-1185">Reference proteome</keyword>
<dbReference type="STRING" id="29341.RSJ17_10105"/>
<comment type="caution">
    <text evidence="2">The sequence shown here is derived from an EMBL/GenBank/DDBJ whole genome shotgun (WGS) entry which is preliminary data.</text>
</comment>
<dbReference type="RefSeq" id="WP_039630114.1">
    <property type="nucleotide sequence ID" value="NZ_AYSO01000011.1"/>
</dbReference>
<dbReference type="EMBL" id="AYSO01000011">
    <property type="protein sequence ID" value="KIE48202.1"/>
    <property type="molecule type" value="Genomic_DNA"/>
</dbReference>
<evidence type="ECO:0000313" key="2">
    <source>
        <dbReference type="EMBL" id="KIE48202.1"/>
    </source>
</evidence>
<accession>A0A0C1R3S2</accession>
<proteinExistence type="predicted"/>
<dbReference type="AlphaFoldDB" id="A0A0C1R3S2"/>